<keyword evidence="4" id="KW-1185">Reference proteome</keyword>
<keyword evidence="1" id="KW-0732">Signal</keyword>
<organism evidence="3 4">
    <name type="scientific">Paracoccus suum</name>
    <dbReference type="NCBI Taxonomy" id="2259340"/>
    <lineage>
        <taxon>Bacteria</taxon>
        <taxon>Pseudomonadati</taxon>
        <taxon>Pseudomonadota</taxon>
        <taxon>Alphaproteobacteria</taxon>
        <taxon>Rhodobacterales</taxon>
        <taxon>Paracoccaceae</taxon>
        <taxon>Paracoccus</taxon>
    </lineage>
</organism>
<dbReference type="OrthoDB" id="176845at2"/>
<dbReference type="NCBIfam" id="TIGR03865">
    <property type="entry name" value="PQQ_CXXCW"/>
    <property type="match status" value="1"/>
</dbReference>
<dbReference type="InterPro" id="IPR036873">
    <property type="entry name" value="Rhodanese-like_dom_sf"/>
</dbReference>
<dbReference type="InterPro" id="IPR022376">
    <property type="entry name" value="PQQ_CXXCW"/>
</dbReference>
<protein>
    <submittedName>
        <fullName evidence="3">PQQ-dependent catabolism-associated CXXCW motif protein</fullName>
    </submittedName>
</protein>
<dbReference type="InterPro" id="IPR001763">
    <property type="entry name" value="Rhodanese-like_dom"/>
</dbReference>
<feature type="domain" description="Rhodanese" evidence="2">
    <location>
        <begin position="90"/>
        <end position="173"/>
    </location>
</feature>
<proteinExistence type="predicted"/>
<dbReference type="PROSITE" id="PS50206">
    <property type="entry name" value="RHODANESE_3"/>
    <property type="match status" value="1"/>
</dbReference>
<gene>
    <name evidence="3" type="ORF">DRW48_11920</name>
</gene>
<dbReference type="EMBL" id="CP030918">
    <property type="protein sequence ID" value="AXC50308.1"/>
    <property type="molecule type" value="Genomic_DNA"/>
</dbReference>
<dbReference type="SUPFAM" id="SSF52821">
    <property type="entry name" value="Rhodanese/Cell cycle control phosphatase"/>
    <property type="match status" value="1"/>
</dbReference>
<dbReference type="Gene3D" id="3.40.250.10">
    <property type="entry name" value="Rhodanese-like domain"/>
    <property type="match status" value="1"/>
</dbReference>
<evidence type="ECO:0000256" key="1">
    <source>
        <dbReference type="SAM" id="SignalP"/>
    </source>
</evidence>
<sequence>MRRLLATALAALALAIPAAAETVPEPDSYHAAPYEAPVPETLRRANVVDAAGAMRLREAGAAFIDVLPQTRRPEGLPAGTFWRVPPHDSIPGALWLPDAGFERLTPTEEAALSAGLQRATGGDRDKPLVIFCRPDCWLSWNAARRAVALGYSAVNWFPGGTAAWEAAGGTLEPVAPSE</sequence>
<evidence type="ECO:0000259" key="2">
    <source>
        <dbReference type="PROSITE" id="PS50206"/>
    </source>
</evidence>
<name>A0A344PLQ3_9RHOB</name>
<accession>A0A344PLQ3</accession>
<dbReference type="CDD" id="cd00158">
    <property type="entry name" value="RHOD"/>
    <property type="match status" value="1"/>
</dbReference>
<dbReference type="KEGG" id="pars:DRW48_11920"/>
<dbReference type="AlphaFoldDB" id="A0A344PLQ3"/>
<feature type="chain" id="PRO_5016684345" evidence="1">
    <location>
        <begin position="21"/>
        <end position="178"/>
    </location>
</feature>
<evidence type="ECO:0000313" key="3">
    <source>
        <dbReference type="EMBL" id="AXC50308.1"/>
    </source>
</evidence>
<evidence type="ECO:0000313" key="4">
    <source>
        <dbReference type="Proteomes" id="UP000252023"/>
    </source>
</evidence>
<feature type="signal peptide" evidence="1">
    <location>
        <begin position="1"/>
        <end position="20"/>
    </location>
</feature>
<dbReference type="Pfam" id="PF00581">
    <property type="entry name" value="Rhodanese"/>
    <property type="match status" value="1"/>
</dbReference>
<dbReference type="Proteomes" id="UP000252023">
    <property type="component" value="Chromosome"/>
</dbReference>
<dbReference type="RefSeq" id="WP_114076625.1">
    <property type="nucleotide sequence ID" value="NZ_CP030918.1"/>
</dbReference>
<reference evidence="4" key="1">
    <citation type="submission" date="2018-07" db="EMBL/GenBank/DDBJ databases">
        <title>Genome sequencing of Paracoccus sp. SC2-6.</title>
        <authorList>
            <person name="Heo J."/>
            <person name="Kim S.-J."/>
            <person name="Kwon S.-W."/>
        </authorList>
    </citation>
    <scope>NUCLEOTIDE SEQUENCE [LARGE SCALE GENOMIC DNA]</scope>
    <source>
        <strain evidence="4">SC2-6</strain>
    </source>
</reference>